<proteinExistence type="predicted"/>
<dbReference type="RefSeq" id="WP_157399022.1">
    <property type="nucleotide sequence ID" value="NZ_WSEL01000009.1"/>
</dbReference>
<comment type="caution">
    <text evidence="1">The sequence shown here is derived from an EMBL/GenBank/DDBJ whole genome shotgun (WGS) entry which is preliminary data.</text>
</comment>
<evidence type="ECO:0000313" key="1">
    <source>
        <dbReference type="EMBL" id="MVQ30919.1"/>
    </source>
</evidence>
<evidence type="ECO:0000313" key="2">
    <source>
        <dbReference type="Proteomes" id="UP000469385"/>
    </source>
</evidence>
<dbReference type="Proteomes" id="UP000469385">
    <property type="component" value="Unassembled WGS sequence"/>
</dbReference>
<keyword evidence="2" id="KW-1185">Reference proteome</keyword>
<dbReference type="EMBL" id="WSEL01000009">
    <property type="protein sequence ID" value="MVQ30919.1"/>
    <property type="molecule type" value="Genomic_DNA"/>
</dbReference>
<dbReference type="AlphaFoldDB" id="A0A6N8IVC4"/>
<protein>
    <submittedName>
        <fullName evidence="1">Uncharacterized protein</fullName>
    </submittedName>
</protein>
<gene>
    <name evidence="1" type="ORF">GON04_15780</name>
</gene>
<name>A0A6N8IVC4_9BURK</name>
<organism evidence="1 2">
    <name type="scientific">Ramlibacter pinisoli</name>
    <dbReference type="NCBI Taxonomy" id="2682844"/>
    <lineage>
        <taxon>Bacteria</taxon>
        <taxon>Pseudomonadati</taxon>
        <taxon>Pseudomonadota</taxon>
        <taxon>Betaproteobacteria</taxon>
        <taxon>Burkholderiales</taxon>
        <taxon>Comamonadaceae</taxon>
        <taxon>Ramlibacter</taxon>
    </lineage>
</organism>
<sequence length="120" mass="13129">MTSNPPAHSIPNAELIRAVLDGQVVQVTPNDDGWTDMEPAVAVATLVRSAPGLKFRLKPRTLVHWLPVVRDAKNGPGLGNVYLDRDRVPRDLPSGQVVRLIRLELDPNTLEPLGVTTEEP</sequence>
<accession>A0A6N8IVC4</accession>
<reference evidence="1 2" key="1">
    <citation type="submission" date="2019-12" db="EMBL/GenBank/DDBJ databases">
        <authorList>
            <person name="Huq M.A."/>
        </authorList>
    </citation>
    <scope>NUCLEOTIDE SEQUENCE [LARGE SCALE GENOMIC DNA]</scope>
    <source>
        <strain evidence="1 2">MAH-25</strain>
    </source>
</reference>